<keyword evidence="2" id="KW-1185">Reference proteome</keyword>
<dbReference type="AlphaFoldDB" id="A0A8T0G6V1"/>
<sequence>MTGGGPWRGSALTKWGDLFVVVEPYVNVREQPFLFAGFQSFGAESLCLEGEAAYSIALESSVAAFTLWDRPCDLHHIFEFSFLPEGWILYFHVLDIGDCN</sequence>
<organism evidence="1 2">
    <name type="scientific">Ceratodon purpureus</name>
    <name type="common">Fire moss</name>
    <name type="synonym">Dicranum purpureum</name>
    <dbReference type="NCBI Taxonomy" id="3225"/>
    <lineage>
        <taxon>Eukaryota</taxon>
        <taxon>Viridiplantae</taxon>
        <taxon>Streptophyta</taxon>
        <taxon>Embryophyta</taxon>
        <taxon>Bryophyta</taxon>
        <taxon>Bryophytina</taxon>
        <taxon>Bryopsida</taxon>
        <taxon>Dicranidae</taxon>
        <taxon>Pseudoditrichales</taxon>
        <taxon>Ditrichaceae</taxon>
        <taxon>Ceratodon</taxon>
    </lineage>
</organism>
<gene>
    <name evidence="1" type="ORF">KC19_12G100700</name>
</gene>
<reference evidence="1" key="1">
    <citation type="submission" date="2020-06" db="EMBL/GenBank/DDBJ databases">
        <title>WGS assembly of Ceratodon purpureus strain R40.</title>
        <authorList>
            <person name="Carey S.B."/>
            <person name="Jenkins J."/>
            <person name="Shu S."/>
            <person name="Lovell J.T."/>
            <person name="Sreedasyam A."/>
            <person name="Maumus F."/>
            <person name="Tiley G.P."/>
            <person name="Fernandez-Pozo N."/>
            <person name="Barry K."/>
            <person name="Chen C."/>
            <person name="Wang M."/>
            <person name="Lipzen A."/>
            <person name="Daum C."/>
            <person name="Saski C.A."/>
            <person name="Payton A.C."/>
            <person name="Mcbreen J.C."/>
            <person name="Conrad R.E."/>
            <person name="Kollar L.M."/>
            <person name="Olsson S."/>
            <person name="Huttunen S."/>
            <person name="Landis J.B."/>
            <person name="Wickett N.J."/>
            <person name="Johnson M.G."/>
            <person name="Rensing S.A."/>
            <person name="Grimwood J."/>
            <person name="Schmutz J."/>
            <person name="Mcdaniel S.F."/>
        </authorList>
    </citation>
    <scope>NUCLEOTIDE SEQUENCE</scope>
    <source>
        <strain evidence="1">R40</strain>
    </source>
</reference>
<comment type="caution">
    <text evidence="1">The sequence shown here is derived from an EMBL/GenBank/DDBJ whole genome shotgun (WGS) entry which is preliminary data.</text>
</comment>
<protein>
    <submittedName>
        <fullName evidence="1">Uncharacterized protein</fullName>
    </submittedName>
</protein>
<name>A0A8T0G6V1_CERPU</name>
<proteinExistence type="predicted"/>
<evidence type="ECO:0000313" key="2">
    <source>
        <dbReference type="Proteomes" id="UP000822688"/>
    </source>
</evidence>
<dbReference type="Proteomes" id="UP000822688">
    <property type="component" value="Chromosome 12"/>
</dbReference>
<evidence type="ECO:0000313" key="1">
    <source>
        <dbReference type="EMBL" id="KAG0554565.1"/>
    </source>
</evidence>
<dbReference type="EMBL" id="CM026433">
    <property type="protein sequence ID" value="KAG0554565.1"/>
    <property type="molecule type" value="Genomic_DNA"/>
</dbReference>
<accession>A0A8T0G6V1</accession>